<name>A0A4U6X4R5_9PEZI</name>
<reference evidence="2 3" key="1">
    <citation type="journal article" date="2019" name="PLoS ONE">
        <title>Comparative genome analysis indicates high evolutionary potential of pathogenicity genes in Colletotrichum tanaceti.</title>
        <authorList>
            <person name="Lelwala R.V."/>
            <person name="Korhonen P.K."/>
            <person name="Young N.D."/>
            <person name="Scott J.B."/>
            <person name="Ades P.A."/>
            <person name="Gasser R.B."/>
            <person name="Taylor P.W.J."/>
        </authorList>
    </citation>
    <scope>NUCLEOTIDE SEQUENCE [LARGE SCALE GENOMIC DNA]</scope>
    <source>
        <strain evidence="2">BRIP57314</strain>
    </source>
</reference>
<dbReference type="Proteomes" id="UP000310108">
    <property type="component" value="Unassembled WGS sequence"/>
</dbReference>
<evidence type="ECO:0000313" key="3">
    <source>
        <dbReference type="Proteomes" id="UP000310108"/>
    </source>
</evidence>
<evidence type="ECO:0000313" key="2">
    <source>
        <dbReference type="EMBL" id="TKW49933.1"/>
    </source>
</evidence>
<dbReference type="AlphaFoldDB" id="A0A4U6X4R5"/>
<sequence length="109" mass="11871">MGRQPVSLITTRHHLWHVGCSWSPFSAMASEPGGVSLSETQPSRGLDDILHYSDLGHQTLENRKLFTFSFLGDASGSSSLHLAAPTSEPRPTPTISTLRFRPGKHDSST</sequence>
<evidence type="ECO:0000256" key="1">
    <source>
        <dbReference type="SAM" id="MobiDB-lite"/>
    </source>
</evidence>
<organism evidence="2 3">
    <name type="scientific">Colletotrichum tanaceti</name>
    <dbReference type="NCBI Taxonomy" id="1306861"/>
    <lineage>
        <taxon>Eukaryota</taxon>
        <taxon>Fungi</taxon>
        <taxon>Dikarya</taxon>
        <taxon>Ascomycota</taxon>
        <taxon>Pezizomycotina</taxon>
        <taxon>Sordariomycetes</taxon>
        <taxon>Hypocreomycetidae</taxon>
        <taxon>Glomerellales</taxon>
        <taxon>Glomerellaceae</taxon>
        <taxon>Colletotrichum</taxon>
        <taxon>Colletotrichum destructivum species complex</taxon>
    </lineage>
</organism>
<keyword evidence="3" id="KW-1185">Reference proteome</keyword>
<feature type="region of interest" description="Disordered" evidence="1">
    <location>
        <begin position="78"/>
        <end position="109"/>
    </location>
</feature>
<gene>
    <name evidence="2" type="ORF">CTA1_4640</name>
</gene>
<dbReference type="EMBL" id="PJEX01000459">
    <property type="protein sequence ID" value="TKW49933.1"/>
    <property type="molecule type" value="Genomic_DNA"/>
</dbReference>
<comment type="caution">
    <text evidence="2">The sequence shown here is derived from an EMBL/GenBank/DDBJ whole genome shotgun (WGS) entry which is preliminary data.</text>
</comment>
<protein>
    <submittedName>
        <fullName evidence="2">Uncharacterized protein</fullName>
    </submittedName>
</protein>
<proteinExistence type="predicted"/>
<accession>A0A4U6X4R5</accession>